<dbReference type="PANTHER" id="PTHR22911">
    <property type="entry name" value="ACYL-MALONYL CONDENSING ENZYME-RELATED"/>
    <property type="match status" value="1"/>
</dbReference>
<feature type="transmembrane region" description="Helical" evidence="1">
    <location>
        <begin position="125"/>
        <end position="142"/>
    </location>
</feature>
<dbReference type="PANTHER" id="PTHR22911:SF135">
    <property type="entry name" value="BLR4310 PROTEIN"/>
    <property type="match status" value="1"/>
</dbReference>
<evidence type="ECO:0000313" key="3">
    <source>
        <dbReference type="EMBL" id="SEG45238.1"/>
    </source>
</evidence>
<keyword evidence="1" id="KW-0812">Transmembrane</keyword>
<feature type="transmembrane region" description="Helical" evidence="1">
    <location>
        <begin position="266"/>
        <end position="283"/>
    </location>
</feature>
<dbReference type="GO" id="GO:0016020">
    <property type="term" value="C:membrane"/>
    <property type="evidence" value="ECO:0007669"/>
    <property type="project" value="InterPro"/>
</dbReference>
<keyword evidence="1" id="KW-1133">Transmembrane helix</keyword>
<organism evidence="3 4">
    <name type="scientific">Thalassococcus halodurans</name>
    <dbReference type="NCBI Taxonomy" id="373675"/>
    <lineage>
        <taxon>Bacteria</taxon>
        <taxon>Pseudomonadati</taxon>
        <taxon>Pseudomonadota</taxon>
        <taxon>Alphaproteobacteria</taxon>
        <taxon>Rhodobacterales</taxon>
        <taxon>Roseobacteraceae</taxon>
        <taxon>Thalassococcus</taxon>
    </lineage>
</organism>
<keyword evidence="4" id="KW-1185">Reference proteome</keyword>
<feature type="transmembrane region" description="Helical" evidence="1">
    <location>
        <begin position="243"/>
        <end position="260"/>
    </location>
</feature>
<sequence length="300" mass="32594">MQAISENTRGALLMTLSMAAFTLNDTCFKLVGKTLPLGQVLFLRGVMASLFLLMLARFFGVRWPDLSRKDTVLIAVRSFAEVGAAFFLLTALMNMPLANLTALLQMLPLTVTLGSALFFREAVGWRRWGAIVVGFCGMLLIVKPGAEGFNLFSVYGLIAVAFVTLRDLTVRRISASVPSLFVTIAASVSVTIFAGILGTQEDWLAMGGREWALIGATAAFICVGYFLSVLVMRVGEVSHVAPFRYTGLVWALILGFVVFGDWPGNLTLIGAAIIVATGVFTMWREAQVRRRLRKIQAAGL</sequence>
<name>A0A1H6A957_9RHOB</name>
<evidence type="ECO:0000256" key="1">
    <source>
        <dbReference type="SAM" id="Phobius"/>
    </source>
</evidence>
<feature type="domain" description="EamA" evidence="2">
    <location>
        <begin position="155"/>
        <end position="277"/>
    </location>
</feature>
<protein>
    <submittedName>
        <fullName evidence="3">S-adenosylmethionine uptake transporter</fullName>
    </submittedName>
</protein>
<reference evidence="3 4" key="1">
    <citation type="submission" date="2016-10" db="EMBL/GenBank/DDBJ databases">
        <authorList>
            <person name="de Groot N.N."/>
        </authorList>
    </citation>
    <scope>NUCLEOTIDE SEQUENCE [LARGE SCALE GENOMIC DNA]</scope>
    <source>
        <strain evidence="3 4">DSM 26915</strain>
    </source>
</reference>
<keyword evidence="1" id="KW-0472">Membrane</keyword>
<feature type="transmembrane region" description="Helical" evidence="1">
    <location>
        <begin position="71"/>
        <end position="91"/>
    </location>
</feature>
<evidence type="ECO:0000313" key="4">
    <source>
        <dbReference type="Proteomes" id="UP000236752"/>
    </source>
</evidence>
<gene>
    <name evidence="3" type="ORF">SAMN04488045_2925</name>
</gene>
<proteinExistence type="predicted"/>
<feature type="transmembrane region" description="Helical" evidence="1">
    <location>
        <begin position="12"/>
        <end position="31"/>
    </location>
</feature>
<feature type="transmembrane region" description="Helical" evidence="1">
    <location>
        <begin position="37"/>
        <end position="59"/>
    </location>
</feature>
<dbReference type="AlphaFoldDB" id="A0A1H6A957"/>
<dbReference type="Proteomes" id="UP000236752">
    <property type="component" value="Unassembled WGS sequence"/>
</dbReference>
<feature type="transmembrane region" description="Helical" evidence="1">
    <location>
        <begin position="148"/>
        <end position="165"/>
    </location>
</feature>
<feature type="transmembrane region" description="Helical" evidence="1">
    <location>
        <begin position="211"/>
        <end position="231"/>
    </location>
</feature>
<dbReference type="EMBL" id="FNUZ01000004">
    <property type="protein sequence ID" value="SEG45238.1"/>
    <property type="molecule type" value="Genomic_DNA"/>
</dbReference>
<dbReference type="InterPro" id="IPR037185">
    <property type="entry name" value="EmrE-like"/>
</dbReference>
<feature type="domain" description="EamA" evidence="2">
    <location>
        <begin position="9"/>
        <end position="142"/>
    </location>
</feature>
<feature type="transmembrane region" description="Helical" evidence="1">
    <location>
        <begin position="97"/>
        <end position="118"/>
    </location>
</feature>
<evidence type="ECO:0000259" key="2">
    <source>
        <dbReference type="Pfam" id="PF00892"/>
    </source>
</evidence>
<feature type="transmembrane region" description="Helical" evidence="1">
    <location>
        <begin position="177"/>
        <end position="199"/>
    </location>
</feature>
<dbReference type="SUPFAM" id="SSF103481">
    <property type="entry name" value="Multidrug resistance efflux transporter EmrE"/>
    <property type="match status" value="2"/>
</dbReference>
<dbReference type="OrthoDB" id="7165334at2"/>
<dbReference type="RefSeq" id="WP_103911226.1">
    <property type="nucleotide sequence ID" value="NZ_FNUZ01000004.1"/>
</dbReference>
<accession>A0A1H6A957</accession>
<dbReference type="Pfam" id="PF00892">
    <property type="entry name" value="EamA"/>
    <property type="match status" value="2"/>
</dbReference>
<dbReference type="InterPro" id="IPR000620">
    <property type="entry name" value="EamA_dom"/>
</dbReference>